<keyword evidence="2" id="KW-1185">Reference proteome</keyword>
<protein>
    <recommendedName>
        <fullName evidence="3">F-box domain-containing protein</fullName>
    </recommendedName>
</protein>
<reference evidence="1" key="1">
    <citation type="submission" date="2020-05" db="EMBL/GenBank/DDBJ databases">
        <title>Mycena genomes resolve the evolution of fungal bioluminescence.</title>
        <authorList>
            <person name="Tsai I.J."/>
        </authorList>
    </citation>
    <scope>NUCLEOTIDE SEQUENCE</scope>
    <source>
        <strain evidence="1">CCC161011</strain>
    </source>
</reference>
<name>A0A8H6XPF0_9AGAR</name>
<dbReference type="Gene3D" id="3.80.10.10">
    <property type="entry name" value="Ribonuclease Inhibitor"/>
    <property type="match status" value="1"/>
</dbReference>
<evidence type="ECO:0000313" key="2">
    <source>
        <dbReference type="Proteomes" id="UP000620124"/>
    </source>
</evidence>
<proteinExistence type="predicted"/>
<organism evidence="1 2">
    <name type="scientific">Mycena venus</name>
    <dbReference type="NCBI Taxonomy" id="2733690"/>
    <lineage>
        <taxon>Eukaryota</taxon>
        <taxon>Fungi</taxon>
        <taxon>Dikarya</taxon>
        <taxon>Basidiomycota</taxon>
        <taxon>Agaricomycotina</taxon>
        <taxon>Agaricomycetes</taxon>
        <taxon>Agaricomycetidae</taxon>
        <taxon>Agaricales</taxon>
        <taxon>Marasmiineae</taxon>
        <taxon>Mycenaceae</taxon>
        <taxon>Mycena</taxon>
    </lineage>
</organism>
<dbReference type="AlphaFoldDB" id="A0A8H6XPF0"/>
<evidence type="ECO:0008006" key="3">
    <source>
        <dbReference type="Google" id="ProtNLM"/>
    </source>
</evidence>
<dbReference type="Proteomes" id="UP000620124">
    <property type="component" value="Unassembled WGS sequence"/>
</dbReference>
<sequence>MSSLPDLPTELLLEMVNYYPELYLDIDDSIHRVASEQFVGDDTLRAPLSDLSYLARHISPPCCGPAQKSKGRAKMLERHMLSIQKASHVLPHIRSLSVTLGECNMNNLKPVAEFIRVLGMLPILQRLTIVKVSNEMVPVLSTACQGKVYLSILSLGFDNDNLAQIIPCFPNIQALTFHPGSGCIPFLRALKGSCEHVHTLNNLTLYANVIESDPGVRDSIPNVRRISVWQFALELLRLLENMDNLSDLRIRYREPLVHVVYGLPLPSLDEIVATAKRVLRTSKATGRKELHIQEFTGDILRKETLIIVGRDL</sequence>
<gene>
    <name evidence="1" type="ORF">MVEN_01684500</name>
</gene>
<evidence type="ECO:0000313" key="1">
    <source>
        <dbReference type="EMBL" id="KAF7343955.1"/>
    </source>
</evidence>
<comment type="caution">
    <text evidence="1">The sequence shown here is derived from an EMBL/GenBank/DDBJ whole genome shotgun (WGS) entry which is preliminary data.</text>
</comment>
<dbReference type="EMBL" id="JACAZI010000015">
    <property type="protein sequence ID" value="KAF7343955.1"/>
    <property type="molecule type" value="Genomic_DNA"/>
</dbReference>
<accession>A0A8H6XPF0</accession>
<dbReference type="InterPro" id="IPR032675">
    <property type="entry name" value="LRR_dom_sf"/>
</dbReference>